<keyword evidence="4 8" id="KW-0378">Hydrolase</keyword>
<comment type="caution">
    <text evidence="9">The sequence shown here is derived from an EMBL/GenBank/DDBJ whole genome shotgun (WGS) entry which is preliminary data.</text>
</comment>
<dbReference type="RefSeq" id="WP_120018849.1">
    <property type="nucleotide sequence ID" value="NZ_QZWZ01000060.1"/>
</dbReference>
<dbReference type="InterPro" id="IPR036590">
    <property type="entry name" value="SRAP-like"/>
</dbReference>
<dbReference type="AlphaFoldDB" id="A0A3A5JZS4"/>
<evidence type="ECO:0000313" key="9">
    <source>
        <dbReference type="EMBL" id="RJT27743.1"/>
    </source>
</evidence>
<evidence type="ECO:0000256" key="7">
    <source>
        <dbReference type="ARBA" id="ARBA00023239"/>
    </source>
</evidence>
<dbReference type="Proteomes" id="UP000272706">
    <property type="component" value="Unassembled WGS sequence"/>
</dbReference>
<dbReference type="Pfam" id="PF02586">
    <property type="entry name" value="SRAP"/>
    <property type="match status" value="1"/>
</dbReference>
<keyword evidence="3" id="KW-0227">DNA damage</keyword>
<evidence type="ECO:0000256" key="1">
    <source>
        <dbReference type="ARBA" id="ARBA00008136"/>
    </source>
</evidence>
<keyword evidence="5" id="KW-0190">Covalent protein-DNA linkage</keyword>
<dbReference type="Gene3D" id="3.90.1680.10">
    <property type="entry name" value="SOS response associated peptidase-like"/>
    <property type="match status" value="1"/>
</dbReference>
<accession>A0A3A5JZS4</accession>
<gene>
    <name evidence="9" type="ORF">D3227_35905</name>
</gene>
<evidence type="ECO:0000313" key="10">
    <source>
        <dbReference type="Proteomes" id="UP000272706"/>
    </source>
</evidence>
<dbReference type="GO" id="GO:0006508">
    <property type="term" value="P:proteolysis"/>
    <property type="evidence" value="ECO:0007669"/>
    <property type="project" value="UniProtKB-KW"/>
</dbReference>
<dbReference type="EMBL" id="QZWZ01000060">
    <property type="protein sequence ID" value="RJT27743.1"/>
    <property type="molecule type" value="Genomic_DNA"/>
</dbReference>
<evidence type="ECO:0000256" key="6">
    <source>
        <dbReference type="ARBA" id="ARBA00023125"/>
    </source>
</evidence>
<name>A0A3A5JZS4_9HYPH</name>
<keyword evidence="10" id="KW-1185">Reference proteome</keyword>
<evidence type="ECO:0000256" key="2">
    <source>
        <dbReference type="ARBA" id="ARBA00022670"/>
    </source>
</evidence>
<dbReference type="SUPFAM" id="SSF143081">
    <property type="entry name" value="BB1717-like"/>
    <property type="match status" value="1"/>
</dbReference>
<keyword evidence="6" id="KW-0238">DNA-binding</keyword>
<comment type="similarity">
    <text evidence="1 8">Belongs to the SOS response-associated peptidase family.</text>
</comment>
<keyword evidence="7" id="KW-0456">Lyase</keyword>
<protein>
    <recommendedName>
        <fullName evidence="8">Abasic site processing protein</fullName>
        <ecNumber evidence="8">3.4.-.-</ecNumber>
    </recommendedName>
</protein>
<proteinExistence type="inferred from homology"/>
<evidence type="ECO:0000256" key="8">
    <source>
        <dbReference type="RuleBase" id="RU364100"/>
    </source>
</evidence>
<dbReference type="PANTHER" id="PTHR13604">
    <property type="entry name" value="DC12-RELATED"/>
    <property type="match status" value="1"/>
</dbReference>
<sequence>MCGRYTRYLSWSEIHRLYRLTTDWERQRNDAPAYNIAPTEDVVFVTAGEDGNHKLREGRWWLVPWWAKEMPKGAMFNARSETADTSGAFKDAFKSKRCLIPADGFYEWTLSPADKGRDPWYIFLPDHRPFSFAGLWAHNDNLGITSCTILTAAAQDPMASLHDRQPVILAPEVYDAWLDPRMPAGEAKALLSHDLDGQLQFYRVDRQVNSSKNKGGDEMITPIDMRTAYGI</sequence>
<evidence type="ECO:0000256" key="3">
    <source>
        <dbReference type="ARBA" id="ARBA00022763"/>
    </source>
</evidence>
<evidence type="ECO:0000256" key="4">
    <source>
        <dbReference type="ARBA" id="ARBA00022801"/>
    </source>
</evidence>
<dbReference type="GO" id="GO:0008233">
    <property type="term" value="F:peptidase activity"/>
    <property type="evidence" value="ECO:0007669"/>
    <property type="project" value="UniProtKB-KW"/>
</dbReference>
<dbReference type="GO" id="GO:0016829">
    <property type="term" value="F:lyase activity"/>
    <property type="evidence" value="ECO:0007669"/>
    <property type="project" value="UniProtKB-KW"/>
</dbReference>
<keyword evidence="2 8" id="KW-0645">Protease</keyword>
<evidence type="ECO:0000256" key="5">
    <source>
        <dbReference type="ARBA" id="ARBA00023124"/>
    </source>
</evidence>
<dbReference type="OrthoDB" id="9782620at2"/>
<dbReference type="PANTHER" id="PTHR13604:SF0">
    <property type="entry name" value="ABASIC SITE PROCESSING PROTEIN HMCES"/>
    <property type="match status" value="1"/>
</dbReference>
<dbReference type="InterPro" id="IPR003738">
    <property type="entry name" value="SRAP"/>
</dbReference>
<dbReference type="GO" id="GO:0106300">
    <property type="term" value="P:protein-DNA covalent cross-linking repair"/>
    <property type="evidence" value="ECO:0007669"/>
    <property type="project" value="InterPro"/>
</dbReference>
<organism evidence="9 10">
    <name type="scientific">Mesorhizobium waimense</name>
    <dbReference type="NCBI Taxonomy" id="1300307"/>
    <lineage>
        <taxon>Bacteria</taxon>
        <taxon>Pseudomonadati</taxon>
        <taxon>Pseudomonadota</taxon>
        <taxon>Alphaproteobacteria</taxon>
        <taxon>Hyphomicrobiales</taxon>
        <taxon>Phyllobacteriaceae</taxon>
        <taxon>Mesorhizobium</taxon>
    </lineage>
</organism>
<dbReference type="GO" id="GO:0003697">
    <property type="term" value="F:single-stranded DNA binding"/>
    <property type="evidence" value="ECO:0007669"/>
    <property type="project" value="InterPro"/>
</dbReference>
<reference evidence="9 10" key="1">
    <citation type="submission" date="2018-09" db="EMBL/GenBank/DDBJ databases">
        <title>Mesorhizobium carmichaelinearum sp. nov. isolated from Carmichaelinea spp. root nodules in New Zealand.</title>
        <authorList>
            <person name="De Meyer S.E."/>
        </authorList>
    </citation>
    <scope>NUCLEOTIDE SEQUENCE [LARGE SCALE GENOMIC DNA]</scope>
    <source>
        <strain evidence="9 10">ICMP19557</strain>
    </source>
</reference>
<dbReference type="EC" id="3.4.-.-" evidence="8"/>